<reference evidence="3 4" key="1">
    <citation type="submission" date="2018-10" db="EMBL/GenBank/DDBJ databases">
        <title>Corynebacterium macginleyi genome sequencing and assembly of the type strain and two clinical samples.</title>
        <authorList>
            <person name="Bernier A.-M."/>
            <person name="Bernard K."/>
        </authorList>
    </citation>
    <scope>NUCLEOTIDE SEQUENCE [LARGE SCALE GENOMIC DNA]</scope>
    <source>
        <strain evidence="3 4">NML 120205</strain>
    </source>
</reference>
<dbReference type="OrthoDB" id="9796448at2"/>
<protein>
    <recommendedName>
        <fullName evidence="2">UPF0145 protein D9543_02790</fullName>
    </recommendedName>
</protein>
<dbReference type="InterPro" id="IPR002765">
    <property type="entry name" value="UPF0145_YbjQ-like"/>
</dbReference>
<sequence>MIFTTTNTVDGYEITDYIRIIAGETVIGINMLKDFGASLRNITGGRSTGYESEAIKAREAALDGLWWRGQELGADGVVGIAFDYSPMGTSNDILMVTVTGTAVKLRVHD</sequence>
<evidence type="ECO:0000256" key="2">
    <source>
        <dbReference type="HAMAP-Rule" id="MF_00338"/>
    </source>
</evidence>
<name>A0A3M0GW54_9CORY</name>
<comment type="similarity">
    <text evidence="1 2">Belongs to the UPF0145 family.</text>
</comment>
<dbReference type="Pfam" id="PF01906">
    <property type="entry name" value="YbjQ_1"/>
    <property type="match status" value="1"/>
</dbReference>
<dbReference type="EMBL" id="REGC01000002">
    <property type="protein sequence ID" value="RMB63741.1"/>
    <property type="molecule type" value="Genomic_DNA"/>
</dbReference>
<dbReference type="GeneID" id="92745087"/>
<dbReference type="Gene3D" id="3.30.110.70">
    <property type="entry name" value="Hypothetical protein apc22750. Chain B"/>
    <property type="match status" value="1"/>
</dbReference>
<comment type="caution">
    <text evidence="3">The sequence shown here is derived from an EMBL/GenBank/DDBJ whole genome shotgun (WGS) entry which is preliminary data.</text>
</comment>
<dbReference type="PANTHER" id="PTHR34068">
    <property type="entry name" value="UPF0145 PROTEIN YBJQ"/>
    <property type="match status" value="1"/>
</dbReference>
<dbReference type="SUPFAM" id="SSF117782">
    <property type="entry name" value="YbjQ-like"/>
    <property type="match status" value="1"/>
</dbReference>
<accession>A0A3M0GW54</accession>
<dbReference type="PANTHER" id="PTHR34068:SF1">
    <property type="entry name" value="UPF0145 PROTEIN YBJQ"/>
    <property type="match status" value="1"/>
</dbReference>
<dbReference type="RefSeq" id="WP_121911153.1">
    <property type="nucleotide sequence ID" value="NZ_CP068291.1"/>
</dbReference>
<evidence type="ECO:0000256" key="1">
    <source>
        <dbReference type="ARBA" id="ARBA00010751"/>
    </source>
</evidence>
<organism evidence="3 4">
    <name type="scientific">Corynebacterium macginleyi</name>
    <dbReference type="NCBI Taxonomy" id="38290"/>
    <lineage>
        <taxon>Bacteria</taxon>
        <taxon>Bacillati</taxon>
        <taxon>Actinomycetota</taxon>
        <taxon>Actinomycetes</taxon>
        <taxon>Mycobacteriales</taxon>
        <taxon>Corynebacteriaceae</taxon>
        <taxon>Corynebacterium</taxon>
    </lineage>
</organism>
<dbReference type="Proteomes" id="UP000270649">
    <property type="component" value="Unassembled WGS sequence"/>
</dbReference>
<dbReference type="InterPro" id="IPR035439">
    <property type="entry name" value="UPF0145_dom_sf"/>
</dbReference>
<dbReference type="HAMAP" id="MF_00338">
    <property type="entry name" value="UPF0145"/>
    <property type="match status" value="1"/>
</dbReference>
<evidence type="ECO:0000313" key="3">
    <source>
        <dbReference type="EMBL" id="RMB63741.1"/>
    </source>
</evidence>
<gene>
    <name evidence="3" type="ORF">D9543_02790</name>
</gene>
<evidence type="ECO:0000313" key="4">
    <source>
        <dbReference type="Proteomes" id="UP000270649"/>
    </source>
</evidence>
<dbReference type="AlphaFoldDB" id="A0A3M0GW54"/>
<proteinExistence type="inferred from homology"/>